<feature type="transmembrane region" description="Helical" evidence="1">
    <location>
        <begin position="20"/>
        <end position="41"/>
    </location>
</feature>
<organism evidence="3 4">
    <name type="scientific">Carya illinoinensis</name>
    <name type="common">Pecan</name>
    <dbReference type="NCBI Taxonomy" id="32201"/>
    <lineage>
        <taxon>Eukaryota</taxon>
        <taxon>Viridiplantae</taxon>
        <taxon>Streptophyta</taxon>
        <taxon>Embryophyta</taxon>
        <taxon>Tracheophyta</taxon>
        <taxon>Spermatophyta</taxon>
        <taxon>Magnoliopsida</taxon>
        <taxon>eudicotyledons</taxon>
        <taxon>Gunneridae</taxon>
        <taxon>Pentapetalae</taxon>
        <taxon>rosids</taxon>
        <taxon>fabids</taxon>
        <taxon>Fagales</taxon>
        <taxon>Juglandaceae</taxon>
        <taxon>Carya</taxon>
    </lineage>
</organism>
<evidence type="ECO:0000313" key="3">
    <source>
        <dbReference type="EMBL" id="KAG6704698.1"/>
    </source>
</evidence>
<feature type="signal peptide" evidence="2">
    <location>
        <begin position="1"/>
        <end position="17"/>
    </location>
</feature>
<reference evidence="3" key="1">
    <citation type="submission" date="2021-01" db="EMBL/GenBank/DDBJ databases">
        <authorList>
            <person name="Lovell J.T."/>
            <person name="Bentley N."/>
            <person name="Bhattarai G."/>
            <person name="Jenkins J.W."/>
            <person name="Sreedasyam A."/>
            <person name="Alarcon Y."/>
            <person name="Bock C."/>
            <person name="Boston L."/>
            <person name="Carlson J."/>
            <person name="Cervantes K."/>
            <person name="Clermont K."/>
            <person name="Krom N."/>
            <person name="Kubenka K."/>
            <person name="Mamidi S."/>
            <person name="Mattison C."/>
            <person name="Monteros M."/>
            <person name="Pisani C."/>
            <person name="Plott C."/>
            <person name="Rajasekar S."/>
            <person name="Rhein H.S."/>
            <person name="Rohla C."/>
            <person name="Song M."/>
            <person name="Hilaire R.S."/>
            <person name="Shu S."/>
            <person name="Wells L."/>
            <person name="Wang X."/>
            <person name="Webber J."/>
            <person name="Heerema R.J."/>
            <person name="Klein P."/>
            <person name="Conner P."/>
            <person name="Grauke L."/>
            <person name="Grimwood J."/>
            <person name="Schmutz J."/>
            <person name="Randall J.J."/>
        </authorList>
    </citation>
    <scope>NUCLEOTIDE SEQUENCE</scope>
    <source>
        <tissue evidence="3">Leaf</tissue>
    </source>
</reference>
<proteinExistence type="predicted"/>
<accession>A0A922EJ71</accession>
<feature type="chain" id="PRO_5037918477" evidence="2">
    <location>
        <begin position="18"/>
        <end position="90"/>
    </location>
</feature>
<evidence type="ECO:0000256" key="2">
    <source>
        <dbReference type="SAM" id="SignalP"/>
    </source>
</evidence>
<gene>
    <name evidence="3" type="ORF">I3842_07G145300</name>
</gene>
<keyword evidence="2" id="KW-0732">Signal</keyword>
<evidence type="ECO:0000313" key="4">
    <source>
        <dbReference type="Proteomes" id="UP000811246"/>
    </source>
</evidence>
<evidence type="ECO:0000256" key="1">
    <source>
        <dbReference type="SAM" id="Phobius"/>
    </source>
</evidence>
<feature type="transmembrane region" description="Helical" evidence="1">
    <location>
        <begin position="47"/>
        <end position="80"/>
    </location>
</feature>
<keyword evidence="1" id="KW-0812">Transmembrane</keyword>
<name>A0A922EJ71_CARIL</name>
<protein>
    <submittedName>
        <fullName evidence="3">Uncharacterized protein</fullName>
    </submittedName>
</protein>
<keyword evidence="1" id="KW-1133">Transmembrane helix</keyword>
<dbReference type="AlphaFoldDB" id="A0A922EJ71"/>
<dbReference type="Proteomes" id="UP000811246">
    <property type="component" value="Chromosome 7"/>
</dbReference>
<keyword evidence="1" id="KW-0472">Membrane</keyword>
<sequence>MSVLQVLIFCLNNLCMGTKIIHELSGFCLIICRSCVAASLWEPLFNVLFSGIDVCVFISLVSFLYCDLGLVLGMFSFILIQEGSRSKSFR</sequence>
<comment type="caution">
    <text evidence="3">The sequence shown here is derived from an EMBL/GenBank/DDBJ whole genome shotgun (WGS) entry which is preliminary data.</text>
</comment>
<dbReference type="EMBL" id="CM031831">
    <property type="protein sequence ID" value="KAG6704698.1"/>
    <property type="molecule type" value="Genomic_DNA"/>
</dbReference>